<feature type="domain" description="Fungal lipase-type" evidence="7">
    <location>
        <begin position="68"/>
        <end position="204"/>
    </location>
</feature>
<keyword evidence="3" id="KW-0963">Cytoplasm</keyword>
<dbReference type="GO" id="GO:0016787">
    <property type="term" value="F:hydrolase activity"/>
    <property type="evidence" value="ECO:0007669"/>
    <property type="project" value="UniProtKB-KW"/>
</dbReference>
<evidence type="ECO:0008006" key="11">
    <source>
        <dbReference type="Google" id="ProtNLM"/>
    </source>
</evidence>
<dbReference type="EMBL" id="JBJKBG010000009">
    <property type="protein sequence ID" value="KAL3721354.1"/>
    <property type="molecule type" value="Genomic_DNA"/>
</dbReference>
<dbReference type="PANTHER" id="PTHR47413">
    <property type="entry name" value="LIPASE-LIKE PAD4"/>
    <property type="match status" value="1"/>
</dbReference>
<reference evidence="9 10" key="1">
    <citation type="submission" date="2024-11" db="EMBL/GenBank/DDBJ databases">
        <title>Chromosome-level genome assembly of Eucalyptus globulus Labill. provides insights into its genome evolution.</title>
        <authorList>
            <person name="Li X."/>
        </authorList>
    </citation>
    <scope>NUCLEOTIDE SEQUENCE [LARGE SCALE GENOMIC DNA]</scope>
    <source>
        <strain evidence="9">CL2024</strain>
        <tissue evidence="9">Fresh tender leaves</tissue>
    </source>
</reference>
<dbReference type="PANTHER" id="PTHR47413:SF2">
    <property type="entry name" value="LIPASE-LIKE PAD4"/>
    <property type="match status" value="1"/>
</dbReference>
<dbReference type="Pfam" id="PF18117">
    <property type="entry name" value="EDS1_EP"/>
    <property type="match status" value="1"/>
</dbReference>
<evidence type="ECO:0000256" key="5">
    <source>
        <dbReference type="ARBA" id="ARBA00022821"/>
    </source>
</evidence>
<comment type="subcellular location">
    <subcellularLocation>
        <location evidence="2">Cytoplasm</location>
    </subcellularLocation>
    <subcellularLocation>
        <location evidence="1">Nucleus</location>
    </subcellularLocation>
</comment>
<dbReference type="InterPro" id="IPR002921">
    <property type="entry name" value="Fungal_lipase-type"/>
</dbReference>
<evidence type="ECO:0000259" key="8">
    <source>
        <dbReference type="Pfam" id="PF18117"/>
    </source>
</evidence>
<comment type="caution">
    <text evidence="9">The sequence shown here is derived from an EMBL/GenBank/DDBJ whole genome shotgun (WGS) entry which is preliminary data.</text>
</comment>
<dbReference type="GO" id="GO:0005737">
    <property type="term" value="C:cytoplasm"/>
    <property type="evidence" value="ECO:0007669"/>
    <property type="project" value="UniProtKB-SubCell"/>
</dbReference>
<dbReference type="Gene3D" id="3.40.50.1820">
    <property type="entry name" value="alpha/beta hydrolase"/>
    <property type="match status" value="1"/>
</dbReference>
<dbReference type="GO" id="GO:0005634">
    <property type="term" value="C:nucleus"/>
    <property type="evidence" value="ECO:0007669"/>
    <property type="project" value="UniProtKB-SubCell"/>
</dbReference>
<evidence type="ECO:0000256" key="6">
    <source>
        <dbReference type="ARBA" id="ARBA00023242"/>
    </source>
</evidence>
<evidence type="ECO:0000259" key="7">
    <source>
        <dbReference type="Pfam" id="PF01764"/>
    </source>
</evidence>
<dbReference type="InterPro" id="IPR041266">
    <property type="entry name" value="EDS1_EP"/>
</dbReference>
<keyword evidence="5" id="KW-0611">Plant defense</keyword>
<evidence type="ECO:0000256" key="3">
    <source>
        <dbReference type="ARBA" id="ARBA00022490"/>
    </source>
</evidence>
<accession>A0ABD3J4K4</accession>
<sequence length="636" mass="73401">MEVESSPFESSEMLASFLASTPFLEESWRLCSFANSAKPRSFVADQHGEIGYLAFSGFQVIDRSEPSRGTLVALDEFRCEQLFSLLECDGDSKGTVKVDAGFLRLFLEFHKRRDFQRQIQEFLGKFKMIILTGHSYGATTASLTALWLLSYLQSIVSPISVLCLTFGTPLLGNESLCRAILRKRWGGSFCNVVSKLDVVPRLFFAPLTSLTPQLDLLLQFWQVAMASPILDQFVEELRKQNFDEFFGNIKDCVRDAAQSEGGAKNSLYWPLGSYLFCSEEGAICLDNAASVVKMMHLMLEAVSPASSYEDHLKFFQDHTKYGYYTKLLSLQFLKRININSLSESSYEAGAFLTLQSSGIDPQDNNISQPARDCLQMARHMGRAPNLNNAYLALKLSKITPCRAQLEWYKLRCDESLDQLGYYDTFKRFAASRRESTVNMNLFRLAAFWDVVIEMAEQNKLSHDFHRRSKWNNASHFYMLLAEPLEIARYYRHGMHKEKGHYIKHGRNRRFQIFDRWWIRRFAAVAQEPPQQNNNRRSRSRYASLTQDSLFWAKVEEAKDWLEIMKEERDPKKLKPLLENMNGFEKYAEKLIDRKEVSQDVLAENSSYKSWDKDWKVFKLTLPQPPSASVPDRMDCD</sequence>
<dbReference type="GO" id="GO:0006952">
    <property type="term" value="P:defense response"/>
    <property type="evidence" value="ECO:0007669"/>
    <property type="project" value="UniProtKB-KW"/>
</dbReference>
<dbReference type="Proteomes" id="UP001634007">
    <property type="component" value="Unassembled WGS sequence"/>
</dbReference>
<gene>
    <name evidence="9" type="ORF">ACJRO7_033791</name>
</gene>
<keyword evidence="6" id="KW-0539">Nucleus</keyword>
<evidence type="ECO:0000313" key="9">
    <source>
        <dbReference type="EMBL" id="KAL3721354.1"/>
    </source>
</evidence>
<dbReference type="AlphaFoldDB" id="A0ABD3J4K4"/>
<feature type="domain" description="EDS1 EP" evidence="8">
    <location>
        <begin position="403"/>
        <end position="620"/>
    </location>
</feature>
<keyword evidence="10" id="KW-1185">Reference proteome</keyword>
<organism evidence="9 10">
    <name type="scientific">Eucalyptus globulus</name>
    <name type="common">Tasmanian blue gum</name>
    <dbReference type="NCBI Taxonomy" id="34317"/>
    <lineage>
        <taxon>Eukaryota</taxon>
        <taxon>Viridiplantae</taxon>
        <taxon>Streptophyta</taxon>
        <taxon>Embryophyta</taxon>
        <taxon>Tracheophyta</taxon>
        <taxon>Spermatophyta</taxon>
        <taxon>Magnoliopsida</taxon>
        <taxon>eudicotyledons</taxon>
        <taxon>Gunneridae</taxon>
        <taxon>Pentapetalae</taxon>
        <taxon>rosids</taxon>
        <taxon>malvids</taxon>
        <taxon>Myrtales</taxon>
        <taxon>Myrtaceae</taxon>
        <taxon>Myrtoideae</taxon>
        <taxon>Eucalypteae</taxon>
        <taxon>Eucalyptus</taxon>
    </lineage>
</organism>
<evidence type="ECO:0000256" key="4">
    <source>
        <dbReference type="ARBA" id="ARBA00022801"/>
    </source>
</evidence>
<name>A0ABD3J4K4_EUCGL</name>
<dbReference type="SUPFAM" id="SSF53474">
    <property type="entry name" value="alpha/beta-Hydrolases"/>
    <property type="match status" value="1"/>
</dbReference>
<keyword evidence="4" id="KW-0378">Hydrolase</keyword>
<proteinExistence type="predicted"/>
<protein>
    <recommendedName>
        <fullName evidence="11">Lipase-like PAD4</fullName>
    </recommendedName>
</protein>
<evidence type="ECO:0000256" key="2">
    <source>
        <dbReference type="ARBA" id="ARBA00004496"/>
    </source>
</evidence>
<evidence type="ECO:0000313" key="10">
    <source>
        <dbReference type="Proteomes" id="UP001634007"/>
    </source>
</evidence>
<dbReference type="Pfam" id="PF01764">
    <property type="entry name" value="Lipase_3"/>
    <property type="match status" value="1"/>
</dbReference>
<evidence type="ECO:0000256" key="1">
    <source>
        <dbReference type="ARBA" id="ARBA00004123"/>
    </source>
</evidence>
<dbReference type="InterPro" id="IPR029058">
    <property type="entry name" value="AB_hydrolase_fold"/>
</dbReference>